<dbReference type="Gene3D" id="2.40.10.10">
    <property type="entry name" value="Trypsin-like serine proteases"/>
    <property type="match status" value="2"/>
</dbReference>
<keyword evidence="1" id="KW-1015">Disulfide bond</keyword>
<dbReference type="PANTHER" id="PTHR24256">
    <property type="entry name" value="TRYPTASE-RELATED"/>
    <property type="match status" value="1"/>
</dbReference>
<evidence type="ECO:0000256" key="1">
    <source>
        <dbReference type="ARBA" id="ARBA00023157"/>
    </source>
</evidence>
<evidence type="ECO:0000313" key="4">
    <source>
        <dbReference type="EMBL" id="CAD7252715.1"/>
    </source>
</evidence>
<dbReference type="EMBL" id="LR904271">
    <property type="protein sequence ID" value="CAD7252715.1"/>
    <property type="molecule type" value="Genomic_DNA"/>
</dbReference>
<dbReference type="InterPro" id="IPR032675">
    <property type="entry name" value="LRR_dom_sf"/>
</dbReference>
<protein>
    <recommendedName>
        <fullName evidence="3">Peptidase S1 domain-containing protein</fullName>
    </recommendedName>
</protein>
<dbReference type="GO" id="GO:0006508">
    <property type="term" value="P:proteolysis"/>
    <property type="evidence" value="ECO:0007669"/>
    <property type="project" value="InterPro"/>
</dbReference>
<dbReference type="PROSITE" id="PS00134">
    <property type="entry name" value="TRYPSIN_HIS"/>
    <property type="match status" value="1"/>
</dbReference>
<evidence type="ECO:0000259" key="3">
    <source>
        <dbReference type="PROSITE" id="PS50240"/>
    </source>
</evidence>
<dbReference type="OrthoDB" id="6147874at2759"/>
<dbReference type="SUPFAM" id="SSF52058">
    <property type="entry name" value="L domain-like"/>
    <property type="match status" value="1"/>
</dbReference>
<dbReference type="InterPro" id="IPR001314">
    <property type="entry name" value="Peptidase_S1A"/>
</dbReference>
<keyword evidence="5" id="KW-1185">Reference proteome</keyword>
<dbReference type="InterPro" id="IPR009003">
    <property type="entry name" value="Peptidase_S1_PA"/>
</dbReference>
<dbReference type="SMART" id="SM00020">
    <property type="entry name" value="Tryp_SPc"/>
    <property type="match status" value="1"/>
</dbReference>
<proteinExistence type="inferred from homology"/>
<evidence type="ECO:0000256" key="2">
    <source>
        <dbReference type="ARBA" id="ARBA00024195"/>
    </source>
</evidence>
<evidence type="ECO:0000313" key="5">
    <source>
        <dbReference type="Proteomes" id="UP000677054"/>
    </source>
</evidence>
<dbReference type="Pfam" id="PF00089">
    <property type="entry name" value="Trypsin"/>
    <property type="match status" value="1"/>
</dbReference>
<dbReference type="PROSITE" id="PS50240">
    <property type="entry name" value="TRYPSIN_DOM"/>
    <property type="match status" value="1"/>
</dbReference>
<accession>A0A7R9FRW9</accession>
<dbReference type="GO" id="GO:0004252">
    <property type="term" value="F:serine-type endopeptidase activity"/>
    <property type="evidence" value="ECO:0007669"/>
    <property type="project" value="InterPro"/>
</dbReference>
<dbReference type="InterPro" id="IPR051487">
    <property type="entry name" value="Ser/Thr_Proteases_Immune/Dev"/>
</dbReference>
<comment type="similarity">
    <text evidence="2">Belongs to the peptidase S1 family. CLIP subfamily.</text>
</comment>
<dbReference type="AlphaFoldDB" id="A0A7R9FRW9"/>
<dbReference type="Gene3D" id="3.80.10.10">
    <property type="entry name" value="Ribonuclease Inhibitor"/>
    <property type="match status" value="1"/>
</dbReference>
<dbReference type="EMBL" id="CAJPEV010004754">
    <property type="protein sequence ID" value="CAG0902258.1"/>
    <property type="molecule type" value="Genomic_DNA"/>
</dbReference>
<dbReference type="PRINTS" id="PR00722">
    <property type="entry name" value="CHYMOTRYPSIN"/>
</dbReference>
<name>A0A7R9FRW9_9CRUS</name>
<dbReference type="InterPro" id="IPR043504">
    <property type="entry name" value="Peptidase_S1_PA_chymotrypsin"/>
</dbReference>
<organism evidence="4">
    <name type="scientific">Darwinula stevensoni</name>
    <dbReference type="NCBI Taxonomy" id="69355"/>
    <lineage>
        <taxon>Eukaryota</taxon>
        <taxon>Metazoa</taxon>
        <taxon>Ecdysozoa</taxon>
        <taxon>Arthropoda</taxon>
        <taxon>Crustacea</taxon>
        <taxon>Oligostraca</taxon>
        <taxon>Ostracoda</taxon>
        <taxon>Podocopa</taxon>
        <taxon>Podocopida</taxon>
        <taxon>Darwinulocopina</taxon>
        <taxon>Darwinuloidea</taxon>
        <taxon>Darwinulidae</taxon>
        <taxon>Darwinula</taxon>
    </lineage>
</organism>
<gene>
    <name evidence="4" type="ORF">DSTB1V02_LOCUS12470</name>
</gene>
<dbReference type="InterPro" id="IPR001254">
    <property type="entry name" value="Trypsin_dom"/>
</dbReference>
<dbReference type="SUPFAM" id="SSF50494">
    <property type="entry name" value="Trypsin-like serine proteases"/>
    <property type="match status" value="1"/>
</dbReference>
<dbReference type="Proteomes" id="UP000677054">
    <property type="component" value="Unassembled WGS sequence"/>
</dbReference>
<sequence length="424" mass="47138">MSLNPLVQFPSAIVNGLKKLEKLWCQGVMLGPTLPSGFLQFQSNTLKIVIFEFNNISRLEPGAITGFGPDTMVFLSGNQITELSEEIFRPMLEILSTGVGVLTVVCQFYDNPILCDCKMAWLVLNQKFLRNIYGKCNNGTEFKDLDSGSLKACPRECPHQCINILLISLCTSGTLTLSHVDNCRNGELCCQPYIQNTTTIASSSVPDFYFVCGRKNYQVTLSKGGKPSQIGEWPWQVAIHDAYEEDIVCGGALIREQWVLTAAHCVTIKGTDRPRTQEDLLVYLGKQHRANVEDDEYVQIRQVAGWGYDGSDLLTAVLTDVQLPVISNRLCRRDTTSFTGDISATRTLTSNMFCAGHSKNTSLEGHIENDDKPYHTDYQTVCPGDSGNPMVFLSNTSLDSFWTVEGIVHPMDQRGFTGLLMRKN</sequence>
<dbReference type="InterPro" id="IPR018114">
    <property type="entry name" value="TRYPSIN_HIS"/>
</dbReference>
<reference evidence="4" key="1">
    <citation type="submission" date="2020-11" db="EMBL/GenBank/DDBJ databases">
        <authorList>
            <person name="Tran Van P."/>
        </authorList>
    </citation>
    <scope>NUCLEOTIDE SEQUENCE</scope>
</reference>
<feature type="domain" description="Peptidase S1" evidence="3">
    <location>
        <begin position="222"/>
        <end position="424"/>
    </location>
</feature>